<keyword evidence="9" id="KW-1185">Reference proteome</keyword>
<proteinExistence type="inferred from homology"/>
<feature type="transmembrane region" description="Helical" evidence="7">
    <location>
        <begin position="113"/>
        <end position="134"/>
    </location>
</feature>
<dbReference type="Pfam" id="PF07681">
    <property type="entry name" value="DoxX"/>
    <property type="match status" value="1"/>
</dbReference>
<keyword evidence="4 7" id="KW-0812">Transmembrane</keyword>
<evidence type="ECO:0000313" key="8">
    <source>
        <dbReference type="EMBL" id="SLM88370.1"/>
    </source>
</evidence>
<evidence type="ECO:0000256" key="2">
    <source>
        <dbReference type="ARBA" id="ARBA00006679"/>
    </source>
</evidence>
<dbReference type="AlphaFoldDB" id="A0A1X6WTF3"/>
<dbReference type="EMBL" id="FWFG01000014">
    <property type="protein sequence ID" value="SLM88370.1"/>
    <property type="molecule type" value="Genomic_DNA"/>
</dbReference>
<feature type="transmembrane region" description="Helical" evidence="7">
    <location>
        <begin position="83"/>
        <end position="101"/>
    </location>
</feature>
<organism evidence="8 9">
    <name type="scientific">Brachybacterium nesterenkovii</name>
    <dbReference type="NCBI Taxonomy" id="47847"/>
    <lineage>
        <taxon>Bacteria</taxon>
        <taxon>Bacillati</taxon>
        <taxon>Actinomycetota</taxon>
        <taxon>Actinomycetes</taxon>
        <taxon>Micrococcales</taxon>
        <taxon>Dermabacteraceae</taxon>
        <taxon>Brachybacterium</taxon>
    </lineage>
</organism>
<evidence type="ECO:0008006" key="10">
    <source>
        <dbReference type="Google" id="ProtNLM"/>
    </source>
</evidence>
<dbReference type="InterPro" id="IPR051907">
    <property type="entry name" value="DoxX-like_oxidoreductase"/>
</dbReference>
<keyword evidence="6 7" id="KW-0472">Membrane</keyword>
<dbReference type="Proteomes" id="UP000195981">
    <property type="component" value="Unassembled WGS sequence"/>
</dbReference>
<dbReference type="InterPro" id="IPR032808">
    <property type="entry name" value="DoxX"/>
</dbReference>
<dbReference type="RefSeq" id="WP_087102066.1">
    <property type="nucleotide sequence ID" value="NZ_FWFG01000014.1"/>
</dbReference>
<gene>
    <name evidence="8" type="ORF">FM110_01700</name>
</gene>
<dbReference type="PANTHER" id="PTHR33452">
    <property type="entry name" value="OXIDOREDUCTASE CATD-RELATED"/>
    <property type="match status" value="1"/>
</dbReference>
<accession>A0A1X6WTF3</accession>
<protein>
    <recommendedName>
        <fullName evidence="10">DoxX family protein</fullName>
    </recommendedName>
</protein>
<comment type="subcellular location">
    <subcellularLocation>
        <location evidence="1">Cell membrane</location>
        <topology evidence="1">Multi-pass membrane protein</topology>
    </subcellularLocation>
</comment>
<reference evidence="8 9" key="1">
    <citation type="submission" date="2017-02" db="EMBL/GenBank/DDBJ databases">
        <authorList>
            <person name="Peterson S.W."/>
        </authorList>
    </citation>
    <scope>NUCLEOTIDE SEQUENCE [LARGE SCALE GENOMIC DNA]</scope>
    <source>
        <strain evidence="8 9">CIP104813</strain>
    </source>
</reference>
<feature type="transmembrane region" description="Helical" evidence="7">
    <location>
        <begin position="58"/>
        <end position="76"/>
    </location>
</feature>
<evidence type="ECO:0000256" key="5">
    <source>
        <dbReference type="ARBA" id="ARBA00022989"/>
    </source>
</evidence>
<name>A0A1X6WTF3_9MICO</name>
<evidence type="ECO:0000256" key="1">
    <source>
        <dbReference type="ARBA" id="ARBA00004651"/>
    </source>
</evidence>
<evidence type="ECO:0000256" key="7">
    <source>
        <dbReference type="SAM" id="Phobius"/>
    </source>
</evidence>
<keyword evidence="3" id="KW-1003">Cell membrane</keyword>
<evidence type="ECO:0000256" key="4">
    <source>
        <dbReference type="ARBA" id="ARBA00022692"/>
    </source>
</evidence>
<evidence type="ECO:0000256" key="3">
    <source>
        <dbReference type="ARBA" id="ARBA00022475"/>
    </source>
</evidence>
<feature type="transmembrane region" description="Helical" evidence="7">
    <location>
        <begin position="12"/>
        <end position="33"/>
    </location>
</feature>
<dbReference type="GO" id="GO:0005886">
    <property type="term" value="C:plasma membrane"/>
    <property type="evidence" value="ECO:0007669"/>
    <property type="project" value="UniProtKB-SubCell"/>
</dbReference>
<sequence length="164" mass="15985">MAHAAARTASTLRDLGLLAARIVLGTIFIAHGWQKLTAWTIAGTTEAFAGMGVPMPQISAPFVAGLELIGGALLILGAATPLVGLLLAGNMLVAALIAHLGSGVFVDGGGWELVGALGAGSLALAAAGAGRLSLDHAILGRRSTARRSRAASASAAGSAAASAA</sequence>
<keyword evidence="5 7" id="KW-1133">Transmembrane helix</keyword>
<evidence type="ECO:0000256" key="6">
    <source>
        <dbReference type="ARBA" id="ARBA00023136"/>
    </source>
</evidence>
<dbReference type="OrthoDB" id="1122432at2"/>
<comment type="similarity">
    <text evidence="2">Belongs to the DoxX family.</text>
</comment>
<dbReference type="PANTHER" id="PTHR33452:SF1">
    <property type="entry name" value="INNER MEMBRANE PROTEIN YPHA-RELATED"/>
    <property type="match status" value="1"/>
</dbReference>
<evidence type="ECO:0000313" key="9">
    <source>
        <dbReference type="Proteomes" id="UP000195981"/>
    </source>
</evidence>